<reference evidence="1 2" key="1">
    <citation type="submission" date="2012-05" db="EMBL/GenBank/DDBJ databases">
        <title>The Genome Sequence of Eubacteriaceae bacterium CM2.</title>
        <authorList>
            <consortium name="The Broad Institute Genome Sequencing Platform"/>
            <person name="Earl A."/>
            <person name="Ward D."/>
            <person name="Feldgarden M."/>
            <person name="Gevers D."/>
            <person name="Sizova M."/>
            <person name="Hazen A."/>
            <person name="Epstein S."/>
            <person name="Walker B."/>
            <person name="Young S.K."/>
            <person name="Zeng Q."/>
            <person name="Gargeya S."/>
            <person name="Fitzgerald M."/>
            <person name="Haas B."/>
            <person name="Abouelleil A."/>
            <person name="Alvarado L."/>
            <person name="Arachchi H.M."/>
            <person name="Berlin A."/>
            <person name="Chapman S.B."/>
            <person name="Goldberg J."/>
            <person name="Griggs A."/>
            <person name="Gujja S."/>
            <person name="Hansen M."/>
            <person name="Howarth C."/>
            <person name="Imamovic A."/>
            <person name="Larimer J."/>
            <person name="McCowen C."/>
            <person name="Montmayeur A."/>
            <person name="Murphy C."/>
            <person name="Neiman D."/>
            <person name="Pearson M."/>
            <person name="Priest M."/>
            <person name="Roberts A."/>
            <person name="Saif S."/>
            <person name="Shea T."/>
            <person name="Sisk P."/>
            <person name="Sykes S."/>
            <person name="Wortman J."/>
            <person name="Nusbaum C."/>
            <person name="Birren B."/>
        </authorList>
    </citation>
    <scope>NUCLEOTIDE SEQUENCE [LARGE SCALE GENOMIC DNA]</scope>
    <source>
        <strain evidence="1 2">CM2</strain>
    </source>
</reference>
<evidence type="ECO:0000313" key="2">
    <source>
        <dbReference type="Proteomes" id="UP000017818"/>
    </source>
</evidence>
<dbReference type="RefSeq" id="WP_009527194.1">
    <property type="nucleotide sequence ID" value="NZ_JBQMYE010000041.1"/>
</dbReference>
<sequence length="88" mass="10324">MDEKILLDLTKYRLGISTNVRDAYISAIIKATIKELEDEKGLKLESKNDNHVLFIADYCAWRYLSRDKDGAMPRDLQFRMHNLLVHNK</sequence>
<dbReference type="Proteomes" id="UP000017818">
    <property type="component" value="Unassembled WGS sequence"/>
</dbReference>
<organism evidence="1 2">
    <name type="scientific">Peptoanaerobacter stomatis</name>
    <dbReference type="NCBI Taxonomy" id="796937"/>
    <lineage>
        <taxon>Bacteria</taxon>
        <taxon>Bacillati</taxon>
        <taxon>Bacillota</taxon>
        <taxon>Clostridia</taxon>
        <taxon>Peptostreptococcales</taxon>
        <taxon>Filifactoraceae</taxon>
        <taxon>Peptoanaerobacter</taxon>
    </lineage>
</organism>
<protein>
    <recommendedName>
        <fullName evidence="3">Phage gp6-like head-tail connector protein</fullName>
    </recommendedName>
</protein>
<dbReference type="AlphaFoldDB" id="V9HPZ7"/>
<dbReference type="EMBL" id="AFZF02000004">
    <property type="protein sequence ID" value="EHL17394.1"/>
    <property type="molecule type" value="Genomic_DNA"/>
</dbReference>
<evidence type="ECO:0000313" key="1">
    <source>
        <dbReference type="EMBL" id="EHL17394.1"/>
    </source>
</evidence>
<proteinExistence type="predicted"/>
<name>V9HPZ7_9FIRM</name>
<dbReference type="OrthoDB" id="1808529at2"/>
<gene>
    <name evidence="1" type="ORF">HMPREF9630_00561</name>
</gene>
<dbReference type="HOGENOM" id="CLU_166738_0_0_9"/>
<comment type="caution">
    <text evidence="1">The sequence shown here is derived from an EMBL/GenBank/DDBJ whole genome shotgun (WGS) entry which is preliminary data.</text>
</comment>
<accession>V9HPZ7</accession>
<evidence type="ECO:0008006" key="3">
    <source>
        <dbReference type="Google" id="ProtNLM"/>
    </source>
</evidence>